<reference evidence="2" key="1">
    <citation type="submission" date="2023-03" db="EMBL/GenBank/DDBJ databases">
        <title>Massive genome expansion in bonnet fungi (Mycena s.s.) driven by repeated elements and novel gene families across ecological guilds.</title>
        <authorList>
            <consortium name="Lawrence Berkeley National Laboratory"/>
            <person name="Harder C.B."/>
            <person name="Miyauchi S."/>
            <person name="Viragh M."/>
            <person name="Kuo A."/>
            <person name="Thoen E."/>
            <person name="Andreopoulos B."/>
            <person name="Lu D."/>
            <person name="Skrede I."/>
            <person name="Drula E."/>
            <person name="Henrissat B."/>
            <person name="Morin E."/>
            <person name="Kohler A."/>
            <person name="Barry K."/>
            <person name="LaButti K."/>
            <person name="Morin E."/>
            <person name="Salamov A."/>
            <person name="Lipzen A."/>
            <person name="Mereny Z."/>
            <person name="Hegedus B."/>
            <person name="Baldrian P."/>
            <person name="Stursova M."/>
            <person name="Weitz H."/>
            <person name="Taylor A."/>
            <person name="Grigoriev I.V."/>
            <person name="Nagy L.G."/>
            <person name="Martin F."/>
            <person name="Kauserud H."/>
        </authorList>
    </citation>
    <scope>NUCLEOTIDE SEQUENCE</scope>
    <source>
        <strain evidence="2">9144</strain>
    </source>
</reference>
<evidence type="ECO:0000256" key="1">
    <source>
        <dbReference type="SAM" id="MobiDB-lite"/>
    </source>
</evidence>
<sequence>MRTSLFILIVVDTNSILVMHPSYGLAYFEQQEWPKEWKDNAVALARAQWINHYRVEATATDTAADVCSTPSQSHRTHTHVDPRSQDPRRFSIPSM</sequence>
<feature type="region of interest" description="Disordered" evidence="1">
    <location>
        <begin position="67"/>
        <end position="95"/>
    </location>
</feature>
<comment type="caution">
    <text evidence="2">The sequence shown here is derived from an EMBL/GenBank/DDBJ whole genome shotgun (WGS) entry which is preliminary data.</text>
</comment>
<organism evidence="2 3">
    <name type="scientific">Mycena pura</name>
    <dbReference type="NCBI Taxonomy" id="153505"/>
    <lineage>
        <taxon>Eukaryota</taxon>
        <taxon>Fungi</taxon>
        <taxon>Dikarya</taxon>
        <taxon>Basidiomycota</taxon>
        <taxon>Agaricomycotina</taxon>
        <taxon>Agaricomycetes</taxon>
        <taxon>Agaricomycetidae</taxon>
        <taxon>Agaricales</taxon>
        <taxon>Marasmiineae</taxon>
        <taxon>Mycenaceae</taxon>
        <taxon>Mycena</taxon>
    </lineage>
</organism>
<proteinExistence type="predicted"/>
<keyword evidence="3" id="KW-1185">Reference proteome</keyword>
<accession>A0AAD6V5P6</accession>
<dbReference type="Proteomes" id="UP001219525">
    <property type="component" value="Unassembled WGS sequence"/>
</dbReference>
<dbReference type="AlphaFoldDB" id="A0AAD6V5P6"/>
<gene>
    <name evidence="2" type="ORF">GGX14DRAFT_372364</name>
</gene>
<feature type="compositionally biased region" description="Basic and acidic residues" evidence="1">
    <location>
        <begin position="78"/>
        <end position="89"/>
    </location>
</feature>
<name>A0AAD6V5P6_9AGAR</name>
<protein>
    <submittedName>
        <fullName evidence="2">Uncharacterized protein</fullName>
    </submittedName>
</protein>
<evidence type="ECO:0000313" key="3">
    <source>
        <dbReference type="Proteomes" id="UP001219525"/>
    </source>
</evidence>
<evidence type="ECO:0000313" key="2">
    <source>
        <dbReference type="EMBL" id="KAJ7200428.1"/>
    </source>
</evidence>
<dbReference type="EMBL" id="JARJCW010000063">
    <property type="protein sequence ID" value="KAJ7200428.1"/>
    <property type="molecule type" value="Genomic_DNA"/>
</dbReference>